<keyword evidence="3" id="KW-1185">Reference proteome</keyword>
<dbReference type="EMBL" id="BSXW01002868">
    <property type="protein sequence ID" value="GMF44082.1"/>
    <property type="molecule type" value="Genomic_DNA"/>
</dbReference>
<dbReference type="AlphaFoldDB" id="A0A9W6XR32"/>
<protein>
    <submittedName>
        <fullName evidence="1">Unnamed protein product</fullName>
    </submittedName>
</protein>
<name>A0A9W6XR32_9STRA</name>
<evidence type="ECO:0000313" key="1">
    <source>
        <dbReference type="EMBL" id="GMF43366.1"/>
    </source>
</evidence>
<dbReference type="OrthoDB" id="784405at2759"/>
<accession>A0A9W6XR32</accession>
<proteinExistence type="predicted"/>
<gene>
    <name evidence="1" type="ORF">Plil01_001686500</name>
    <name evidence="2" type="ORF">Plil01_001691700</name>
</gene>
<evidence type="ECO:0000313" key="3">
    <source>
        <dbReference type="Proteomes" id="UP001165083"/>
    </source>
</evidence>
<comment type="caution">
    <text evidence="1">The sequence shown here is derived from an EMBL/GenBank/DDBJ whole genome shotgun (WGS) entry which is preliminary data.</text>
</comment>
<dbReference type="Proteomes" id="UP001165083">
    <property type="component" value="Unassembled WGS sequence"/>
</dbReference>
<evidence type="ECO:0000313" key="2">
    <source>
        <dbReference type="EMBL" id="GMF44082.1"/>
    </source>
</evidence>
<reference evidence="1" key="1">
    <citation type="submission" date="2023-04" db="EMBL/GenBank/DDBJ databases">
        <title>Phytophthora lilii NBRC 32176.</title>
        <authorList>
            <person name="Ichikawa N."/>
            <person name="Sato H."/>
            <person name="Tonouchi N."/>
        </authorList>
    </citation>
    <scope>NUCLEOTIDE SEQUENCE</scope>
    <source>
        <strain evidence="1">NBRC 32176</strain>
    </source>
</reference>
<dbReference type="EMBL" id="BSXW01002663">
    <property type="protein sequence ID" value="GMF43366.1"/>
    <property type="molecule type" value="Genomic_DNA"/>
</dbReference>
<organism evidence="1 3">
    <name type="scientific">Phytophthora lilii</name>
    <dbReference type="NCBI Taxonomy" id="2077276"/>
    <lineage>
        <taxon>Eukaryota</taxon>
        <taxon>Sar</taxon>
        <taxon>Stramenopiles</taxon>
        <taxon>Oomycota</taxon>
        <taxon>Peronosporomycetes</taxon>
        <taxon>Peronosporales</taxon>
        <taxon>Peronosporaceae</taxon>
        <taxon>Phytophthora</taxon>
    </lineage>
</organism>
<sequence>MEPPVLRPAITSMSVVLPAPVDPMSAVMDPGIAYPLMPLSSVSDSLGLCGSGTEYHRSWNAMMTGSNFLAVALTLSATVS</sequence>